<name>A0ABM7XDY3_9BACT</name>
<accession>A0ABM7XDY3</accession>
<keyword evidence="2" id="KW-1185">Reference proteome</keyword>
<dbReference type="Proteomes" id="UP001162734">
    <property type="component" value="Chromosome"/>
</dbReference>
<gene>
    <name evidence="1" type="ORF">AMPC_31800</name>
</gene>
<sequence length="96" mass="10322">MATFNVTKIRKEAPAGNPTHEHIVGVFTSDGTYRTVQEVADSIEAGDEWQTAPADAPPAAIGVELFCPNAWCMMKPYLSSCPGPFLASDLEKLPRG</sequence>
<evidence type="ECO:0000313" key="1">
    <source>
        <dbReference type="EMBL" id="BDG10067.1"/>
    </source>
</evidence>
<organism evidence="1 2">
    <name type="scientific">Anaeromyxobacter paludicola</name>
    <dbReference type="NCBI Taxonomy" id="2918171"/>
    <lineage>
        <taxon>Bacteria</taxon>
        <taxon>Pseudomonadati</taxon>
        <taxon>Myxococcota</taxon>
        <taxon>Myxococcia</taxon>
        <taxon>Myxococcales</taxon>
        <taxon>Cystobacterineae</taxon>
        <taxon>Anaeromyxobacteraceae</taxon>
        <taxon>Anaeromyxobacter</taxon>
    </lineage>
</organism>
<reference evidence="2" key="1">
    <citation type="journal article" date="2022" name="Int. J. Syst. Evol. Microbiol.">
        <title>Anaeromyxobacter oryzae sp. nov., Anaeromyxobacter diazotrophicus sp. nov. and Anaeromyxobacter paludicola sp. nov., isolated from paddy soils.</title>
        <authorList>
            <person name="Itoh H."/>
            <person name="Xu Z."/>
            <person name="Mise K."/>
            <person name="Masuda Y."/>
            <person name="Ushijima N."/>
            <person name="Hayakawa C."/>
            <person name="Shiratori Y."/>
            <person name="Senoo K."/>
        </authorList>
    </citation>
    <scope>NUCLEOTIDE SEQUENCE [LARGE SCALE GENOMIC DNA]</scope>
    <source>
        <strain evidence="2">Red630</strain>
    </source>
</reference>
<protein>
    <recommendedName>
        <fullName evidence="3">DUF3892 domain-containing protein</fullName>
    </recommendedName>
</protein>
<dbReference type="RefSeq" id="WP_248342461.1">
    <property type="nucleotide sequence ID" value="NZ_AP025592.1"/>
</dbReference>
<evidence type="ECO:0008006" key="3">
    <source>
        <dbReference type="Google" id="ProtNLM"/>
    </source>
</evidence>
<evidence type="ECO:0000313" key="2">
    <source>
        <dbReference type="Proteomes" id="UP001162734"/>
    </source>
</evidence>
<proteinExistence type="predicted"/>
<dbReference type="EMBL" id="AP025592">
    <property type="protein sequence ID" value="BDG10067.1"/>
    <property type="molecule type" value="Genomic_DNA"/>
</dbReference>